<evidence type="ECO:0008006" key="4">
    <source>
        <dbReference type="Google" id="ProtNLM"/>
    </source>
</evidence>
<organism evidence="2 3">
    <name type="scientific">Paludibaculum fermentans</name>
    <dbReference type="NCBI Taxonomy" id="1473598"/>
    <lineage>
        <taxon>Bacteria</taxon>
        <taxon>Pseudomonadati</taxon>
        <taxon>Acidobacteriota</taxon>
        <taxon>Terriglobia</taxon>
        <taxon>Bryobacterales</taxon>
        <taxon>Bryobacteraceae</taxon>
        <taxon>Paludibaculum</taxon>
    </lineage>
</organism>
<dbReference type="KEGG" id="pfer:IRI77_28755"/>
<keyword evidence="3" id="KW-1185">Reference proteome</keyword>
<reference evidence="2 3" key="1">
    <citation type="submission" date="2020-10" db="EMBL/GenBank/DDBJ databases">
        <title>Complete genome sequence of Paludibaculum fermentans P105T, a facultatively anaerobic acidobacterium capable of dissimilatory Fe(III) reduction.</title>
        <authorList>
            <person name="Dedysh S.N."/>
            <person name="Beletsky A.V."/>
            <person name="Kulichevskaya I.S."/>
            <person name="Mardanov A.V."/>
            <person name="Ravin N.V."/>
        </authorList>
    </citation>
    <scope>NUCLEOTIDE SEQUENCE [LARGE SCALE GENOMIC DNA]</scope>
    <source>
        <strain evidence="2 3">P105</strain>
    </source>
</reference>
<protein>
    <recommendedName>
        <fullName evidence="4">DUF4136 domain-containing protein</fullName>
    </recommendedName>
</protein>
<dbReference type="EMBL" id="CP063849">
    <property type="protein sequence ID" value="QOY86744.1"/>
    <property type="molecule type" value="Genomic_DNA"/>
</dbReference>
<accession>A0A7S7NP82</accession>
<name>A0A7S7NP82_PALFE</name>
<dbReference type="AlphaFoldDB" id="A0A7S7NP82"/>
<evidence type="ECO:0000313" key="3">
    <source>
        <dbReference type="Proteomes" id="UP000593892"/>
    </source>
</evidence>
<evidence type="ECO:0000313" key="2">
    <source>
        <dbReference type="EMBL" id="QOY86744.1"/>
    </source>
</evidence>
<gene>
    <name evidence="2" type="ORF">IRI77_28755</name>
</gene>
<dbReference type="Proteomes" id="UP000593892">
    <property type="component" value="Chromosome"/>
</dbReference>
<feature type="region of interest" description="Disordered" evidence="1">
    <location>
        <begin position="181"/>
        <end position="208"/>
    </location>
</feature>
<feature type="compositionally biased region" description="Pro residues" evidence="1">
    <location>
        <begin position="185"/>
        <end position="197"/>
    </location>
</feature>
<evidence type="ECO:0000256" key="1">
    <source>
        <dbReference type="SAM" id="MobiDB-lite"/>
    </source>
</evidence>
<proteinExistence type="predicted"/>
<sequence>MKCLARLCFACCFVLVVRGQAPEELSLQLRTLKRVYVDKFGGGEGAAQIRDMLIASLQGAKLFVITENPERADAVLRGSGEDQVFTDLFQTSDGINARSNLGVGKGSSTKGRDYLSLGGGVGDNEQSRIQERKHEASASVRIVNKDGDVIWSTTQESQGAKFRSASADVADKITRQLVLEFGRGPAPPLSAPPPPGTAPSRSVAPPSK</sequence>
<dbReference type="RefSeq" id="WP_194448413.1">
    <property type="nucleotide sequence ID" value="NZ_CP063849.1"/>
</dbReference>